<sequence length="165" mass="18496">MSYPRPYIGPAWSMRRIQQFVPQATIATDIICGFPSETEQDHQETLELLKRWQLPAVNISQFYPRPGTPAASMAKLDSRVVKQRSREVTELFNSYSTTGGLRGKVVKAWFDEYDKKRGQIVGHTKQYTKVVIPALGPEALGSCQMVEVVDTSKWHIVGKLVASAA</sequence>
<name>A0A7S3UNE6_OXYMA</name>
<dbReference type="InterPro" id="IPR007197">
    <property type="entry name" value="rSAM"/>
</dbReference>
<dbReference type="PANTHER" id="PTHR11918">
    <property type="entry name" value="RADICAL SAM PROTEINS"/>
    <property type="match status" value="1"/>
</dbReference>
<protein>
    <recommendedName>
        <fullName evidence="5">TRAM domain-containing protein</fullName>
    </recommendedName>
</protein>
<organism evidence="4">
    <name type="scientific">Oxyrrhis marina</name>
    <name type="common">Dinoflagellate</name>
    <dbReference type="NCBI Taxonomy" id="2969"/>
    <lineage>
        <taxon>Eukaryota</taxon>
        <taxon>Sar</taxon>
        <taxon>Alveolata</taxon>
        <taxon>Dinophyceae</taxon>
        <taxon>Oxyrrhinales</taxon>
        <taxon>Oxyrrhinaceae</taxon>
        <taxon>Oxyrrhis</taxon>
    </lineage>
</organism>
<evidence type="ECO:0000256" key="1">
    <source>
        <dbReference type="ARBA" id="ARBA00022679"/>
    </source>
</evidence>
<dbReference type="GO" id="GO:0035598">
    <property type="term" value="F:tRNA (N(6)-L-threonylcarbamoyladenosine(37)-C(2))-methylthiotransferase activity"/>
    <property type="evidence" value="ECO:0007669"/>
    <property type="project" value="TreeGrafter"/>
</dbReference>
<dbReference type="PROSITE" id="PS50926">
    <property type="entry name" value="TRAM"/>
    <property type="match status" value="1"/>
</dbReference>
<feature type="domain" description="Radical SAM core" evidence="3">
    <location>
        <begin position="1"/>
        <end position="102"/>
    </location>
</feature>
<evidence type="ECO:0000313" key="4">
    <source>
        <dbReference type="EMBL" id="CAE0619345.1"/>
    </source>
</evidence>
<dbReference type="InterPro" id="IPR002792">
    <property type="entry name" value="TRAM_dom"/>
</dbReference>
<dbReference type="AlphaFoldDB" id="A0A7S3UNE6"/>
<accession>A0A7S3UNE6</accession>
<dbReference type="GO" id="GO:0051536">
    <property type="term" value="F:iron-sulfur cluster binding"/>
    <property type="evidence" value="ECO:0007669"/>
    <property type="project" value="InterPro"/>
</dbReference>
<keyword evidence="1" id="KW-0808">Transferase</keyword>
<proteinExistence type="predicted"/>
<dbReference type="EMBL" id="HBIT01009934">
    <property type="protein sequence ID" value="CAE0619345.1"/>
    <property type="molecule type" value="Transcribed_RNA"/>
</dbReference>
<reference evidence="4" key="1">
    <citation type="submission" date="2021-01" db="EMBL/GenBank/DDBJ databases">
        <authorList>
            <person name="Corre E."/>
            <person name="Pelletier E."/>
            <person name="Niang G."/>
            <person name="Scheremetjew M."/>
            <person name="Finn R."/>
            <person name="Kale V."/>
            <person name="Holt S."/>
            <person name="Cochrane G."/>
            <person name="Meng A."/>
            <person name="Brown T."/>
            <person name="Cohen L."/>
        </authorList>
    </citation>
    <scope>NUCLEOTIDE SEQUENCE</scope>
    <source>
        <strain evidence="4">CCMP1795</strain>
    </source>
</reference>
<dbReference type="GO" id="GO:0005783">
    <property type="term" value="C:endoplasmic reticulum"/>
    <property type="evidence" value="ECO:0007669"/>
    <property type="project" value="TreeGrafter"/>
</dbReference>
<evidence type="ECO:0000259" key="3">
    <source>
        <dbReference type="PROSITE" id="PS51918"/>
    </source>
</evidence>
<dbReference type="SUPFAM" id="SSF102114">
    <property type="entry name" value="Radical SAM enzymes"/>
    <property type="match status" value="1"/>
</dbReference>
<evidence type="ECO:0000259" key="2">
    <source>
        <dbReference type="PROSITE" id="PS50926"/>
    </source>
</evidence>
<dbReference type="PANTHER" id="PTHR11918:SF45">
    <property type="entry name" value="THREONYLCARBAMOYLADENOSINE TRNA METHYLTHIOTRANSFERASE"/>
    <property type="match status" value="1"/>
</dbReference>
<dbReference type="InterPro" id="IPR058240">
    <property type="entry name" value="rSAM_sf"/>
</dbReference>
<dbReference type="PROSITE" id="PS51918">
    <property type="entry name" value="RADICAL_SAM"/>
    <property type="match status" value="1"/>
</dbReference>
<feature type="domain" description="TRAM" evidence="2">
    <location>
        <begin position="99"/>
        <end position="162"/>
    </location>
</feature>
<gene>
    <name evidence="4" type="ORF">OMAR00292_LOCUS5134</name>
</gene>
<evidence type="ECO:0008006" key="5">
    <source>
        <dbReference type="Google" id="ProtNLM"/>
    </source>
</evidence>
<dbReference type="Gene3D" id="3.30.750.200">
    <property type="match status" value="1"/>
</dbReference>